<keyword evidence="3" id="KW-1185">Reference proteome</keyword>
<organism evidence="2 3">
    <name type="scientific">Favolaschia claudopus</name>
    <dbReference type="NCBI Taxonomy" id="2862362"/>
    <lineage>
        <taxon>Eukaryota</taxon>
        <taxon>Fungi</taxon>
        <taxon>Dikarya</taxon>
        <taxon>Basidiomycota</taxon>
        <taxon>Agaricomycotina</taxon>
        <taxon>Agaricomycetes</taxon>
        <taxon>Agaricomycetidae</taxon>
        <taxon>Agaricales</taxon>
        <taxon>Marasmiineae</taxon>
        <taxon>Mycenaceae</taxon>
        <taxon>Favolaschia</taxon>
    </lineage>
</organism>
<name>A0AAW0DY16_9AGAR</name>
<dbReference type="Proteomes" id="UP001362999">
    <property type="component" value="Unassembled WGS sequence"/>
</dbReference>
<evidence type="ECO:0000256" key="1">
    <source>
        <dbReference type="SAM" id="MobiDB-lite"/>
    </source>
</evidence>
<feature type="region of interest" description="Disordered" evidence="1">
    <location>
        <begin position="382"/>
        <end position="411"/>
    </location>
</feature>
<accession>A0AAW0DY16</accession>
<reference evidence="2 3" key="1">
    <citation type="journal article" date="2024" name="J Genomics">
        <title>Draft genome sequencing and assembly of Favolaschia claudopus CIRM-BRFM 2984 isolated from oak limbs.</title>
        <authorList>
            <person name="Navarro D."/>
            <person name="Drula E."/>
            <person name="Chaduli D."/>
            <person name="Cazenave R."/>
            <person name="Ahrendt S."/>
            <person name="Wang J."/>
            <person name="Lipzen A."/>
            <person name="Daum C."/>
            <person name="Barry K."/>
            <person name="Grigoriev I.V."/>
            <person name="Favel A."/>
            <person name="Rosso M.N."/>
            <person name="Martin F."/>
        </authorList>
    </citation>
    <scope>NUCLEOTIDE SEQUENCE [LARGE SCALE GENOMIC DNA]</scope>
    <source>
        <strain evidence="2 3">CIRM-BRFM 2984</strain>
    </source>
</reference>
<feature type="region of interest" description="Disordered" evidence="1">
    <location>
        <begin position="1"/>
        <end position="37"/>
    </location>
</feature>
<feature type="region of interest" description="Disordered" evidence="1">
    <location>
        <begin position="56"/>
        <end position="75"/>
    </location>
</feature>
<feature type="region of interest" description="Disordered" evidence="1">
    <location>
        <begin position="419"/>
        <end position="438"/>
    </location>
</feature>
<gene>
    <name evidence="2" type="ORF">R3P38DRAFT_3254028</name>
</gene>
<proteinExistence type="predicted"/>
<comment type="caution">
    <text evidence="2">The sequence shown here is derived from an EMBL/GenBank/DDBJ whole genome shotgun (WGS) entry which is preliminary data.</text>
</comment>
<dbReference type="AlphaFoldDB" id="A0AAW0DY16"/>
<sequence length="438" mass="48798">MAELMQPSPSIPPPPPPSPVYFLNPSHPTTGHFEDNKPHEFYGPDGRIRERVAEPGGTSFPETSHNVYAPRDHGSRVHDDSSCNFWLRGIDSPLIASSSQSIMERESRPLDNPFQGDQLETGSSNALGLYLDPGVSSVRNTPMSEDCDRLTRQTFNSNEMMSTRFVSSDQLHGHCDSPFPSQSTSDAFPRTETYFDYSNQSFMMGETGAAVPQQTACILFRASASDGEILNIHPTLPNRFTSALRERMIFGFQNGNIPDFDTFKSLLYAPIVLSATSGADAATEDSPLHEFSSQQDGWSSDSASLMSETDLYASYPEDVVTSETAVDSSDTANIEKRTLDEYIRNISPLCDATVLSDEYCQDVSVVYLEDLETEDMLASRMKVSDPLAPKASRNKSKKTKDRETTNREITSFFTRVRQRRRKAALGRRLRRPPRTVPL</sequence>
<feature type="compositionally biased region" description="Pro residues" evidence="1">
    <location>
        <begin position="9"/>
        <end position="19"/>
    </location>
</feature>
<evidence type="ECO:0000313" key="2">
    <source>
        <dbReference type="EMBL" id="KAK7056110.1"/>
    </source>
</evidence>
<protein>
    <submittedName>
        <fullName evidence="2">Uncharacterized protein</fullName>
    </submittedName>
</protein>
<evidence type="ECO:0000313" key="3">
    <source>
        <dbReference type="Proteomes" id="UP001362999"/>
    </source>
</evidence>
<dbReference type="EMBL" id="JAWWNJ010000005">
    <property type="protein sequence ID" value="KAK7056110.1"/>
    <property type="molecule type" value="Genomic_DNA"/>
</dbReference>